<dbReference type="Proteomes" id="UP001054837">
    <property type="component" value="Unassembled WGS sequence"/>
</dbReference>
<keyword evidence="2" id="KW-1185">Reference proteome</keyword>
<gene>
    <name evidence="1" type="ORF">CDAR_72841</name>
</gene>
<dbReference type="EMBL" id="BPLQ01000562">
    <property type="protein sequence ID" value="GIX72937.1"/>
    <property type="molecule type" value="Genomic_DNA"/>
</dbReference>
<evidence type="ECO:0000313" key="1">
    <source>
        <dbReference type="EMBL" id="GIX72937.1"/>
    </source>
</evidence>
<reference evidence="1 2" key="1">
    <citation type="submission" date="2021-06" db="EMBL/GenBank/DDBJ databases">
        <title>Caerostris darwini draft genome.</title>
        <authorList>
            <person name="Kono N."/>
            <person name="Arakawa K."/>
        </authorList>
    </citation>
    <scope>NUCLEOTIDE SEQUENCE [LARGE SCALE GENOMIC DNA]</scope>
</reference>
<protein>
    <submittedName>
        <fullName evidence="1">Uncharacterized protein</fullName>
    </submittedName>
</protein>
<proteinExistence type="predicted"/>
<sequence length="99" mass="11237">MKRNSRHSSQCSFMILILSSVREMHFLMPHTPLSDALHQSLECLSNRRMKHLAAIHQFCNSKCFGQLSRPASETTPELKSSPLSTNIYRAANYNGQMNA</sequence>
<organism evidence="1 2">
    <name type="scientific">Caerostris darwini</name>
    <dbReference type="NCBI Taxonomy" id="1538125"/>
    <lineage>
        <taxon>Eukaryota</taxon>
        <taxon>Metazoa</taxon>
        <taxon>Ecdysozoa</taxon>
        <taxon>Arthropoda</taxon>
        <taxon>Chelicerata</taxon>
        <taxon>Arachnida</taxon>
        <taxon>Araneae</taxon>
        <taxon>Araneomorphae</taxon>
        <taxon>Entelegynae</taxon>
        <taxon>Araneoidea</taxon>
        <taxon>Araneidae</taxon>
        <taxon>Caerostris</taxon>
    </lineage>
</organism>
<name>A0AAV4MKA8_9ARAC</name>
<accession>A0AAV4MKA8</accession>
<comment type="caution">
    <text evidence="1">The sequence shown here is derived from an EMBL/GenBank/DDBJ whole genome shotgun (WGS) entry which is preliminary data.</text>
</comment>
<evidence type="ECO:0000313" key="2">
    <source>
        <dbReference type="Proteomes" id="UP001054837"/>
    </source>
</evidence>
<dbReference type="AlphaFoldDB" id="A0AAV4MKA8"/>